<dbReference type="Proteomes" id="UP000319298">
    <property type="component" value="Chromosome"/>
</dbReference>
<name>A0ABX5W308_9BRAD</name>
<evidence type="ECO:0000313" key="2">
    <source>
        <dbReference type="EMBL" id="QDF37514.1"/>
    </source>
</evidence>
<feature type="domain" description="DUF6760" evidence="1">
    <location>
        <begin position="6"/>
        <end position="51"/>
    </location>
</feature>
<evidence type="ECO:0000313" key="3">
    <source>
        <dbReference type="Proteomes" id="UP000319298"/>
    </source>
</evidence>
<dbReference type="RefSeq" id="WP_140478969.1">
    <property type="nucleotide sequence ID" value="NZ_CP041090.2"/>
</dbReference>
<evidence type="ECO:0000259" key="1">
    <source>
        <dbReference type="Pfam" id="PF20546"/>
    </source>
</evidence>
<dbReference type="EMBL" id="CP041090">
    <property type="protein sequence ID" value="QDF37514.1"/>
    <property type="molecule type" value="Genomic_DNA"/>
</dbReference>
<reference evidence="2 3" key="2">
    <citation type="journal article" date="2020" name="Int. J. Syst. Evol. Microbiol.">
        <title>Description and complete genome sequences of Bradyrhizobium symbiodeficiens sp. nov., a non-symbiotic bacterium associated with legumes native to Canada.</title>
        <authorList>
            <person name="Bromfield E.S.P."/>
            <person name="Cloutier S."/>
            <person name="Nguyen H.D.T."/>
        </authorList>
    </citation>
    <scope>NUCLEOTIDE SEQUENCE [LARGE SCALE GENOMIC DNA]</scope>
    <source>
        <strain evidence="2 3">65S1MB</strain>
    </source>
</reference>
<sequence>MRAYPAQMLREEMAFIAYHFHWSAAELFGLEHVERRHWCRAISVINRRLDGTPANPFEGL</sequence>
<accession>A0ABX5W308</accession>
<protein>
    <submittedName>
        <fullName evidence="2">DUF6760 family protein</fullName>
    </submittedName>
</protein>
<reference evidence="3" key="1">
    <citation type="submission" date="2019-06" db="EMBL/GenBank/DDBJ databases">
        <title>Whole-Genome Sequence of Bradyrhizobium sp. 3 Strain 65S1MB.</title>
        <authorList>
            <person name="Bromfield E.S.P."/>
            <person name="Cloutier S."/>
            <person name="Nguyen H.D.T."/>
        </authorList>
    </citation>
    <scope>NUCLEOTIDE SEQUENCE [LARGE SCALE GENOMIC DNA]</scope>
    <source>
        <strain evidence="3">65S1MB</strain>
    </source>
</reference>
<keyword evidence="3" id="KW-1185">Reference proteome</keyword>
<proteinExistence type="predicted"/>
<organism evidence="2 3">
    <name type="scientific">Bradyrhizobium symbiodeficiens</name>
    <dbReference type="NCBI Taxonomy" id="1404367"/>
    <lineage>
        <taxon>Bacteria</taxon>
        <taxon>Pseudomonadati</taxon>
        <taxon>Pseudomonadota</taxon>
        <taxon>Alphaproteobacteria</taxon>
        <taxon>Hyphomicrobiales</taxon>
        <taxon>Nitrobacteraceae</taxon>
        <taxon>Bradyrhizobium</taxon>
    </lineage>
</organism>
<dbReference type="Pfam" id="PF20546">
    <property type="entry name" value="DUF6760"/>
    <property type="match status" value="1"/>
</dbReference>
<dbReference type="InterPro" id="IPR046648">
    <property type="entry name" value="DUF6760"/>
</dbReference>
<gene>
    <name evidence="2" type="ORF">FJN17_08010</name>
</gene>